<dbReference type="OrthoDB" id="62120at2759"/>
<dbReference type="GO" id="GO:0071555">
    <property type="term" value="P:cell wall organization"/>
    <property type="evidence" value="ECO:0007669"/>
    <property type="project" value="UniProtKB-KW"/>
</dbReference>
<dbReference type="GO" id="GO:0009251">
    <property type="term" value="P:glucan catabolic process"/>
    <property type="evidence" value="ECO:0007669"/>
    <property type="project" value="TreeGrafter"/>
</dbReference>
<dbReference type="AlphaFoldDB" id="A0A1M2VN43"/>
<keyword evidence="8" id="KW-0732">Signal</keyword>
<reference evidence="10 11" key="1">
    <citation type="submission" date="2016-10" db="EMBL/GenBank/DDBJ databases">
        <title>Genome sequence of the basidiomycete white-rot fungus Trametes pubescens.</title>
        <authorList>
            <person name="Makela M.R."/>
            <person name="Granchi Z."/>
            <person name="Peng M."/>
            <person name="De Vries R.P."/>
            <person name="Grigoriev I."/>
            <person name="Riley R."/>
            <person name="Hilden K."/>
        </authorList>
    </citation>
    <scope>NUCLEOTIDE SEQUENCE [LARGE SCALE GENOMIC DNA]</scope>
    <source>
        <strain evidence="10 11">FBCC735</strain>
    </source>
</reference>
<evidence type="ECO:0000313" key="10">
    <source>
        <dbReference type="EMBL" id="OJT08993.1"/>
    </source>
</evidence>
<dbReference type="InterPro" id="IPR001547">
    <property type="entry name" value="Glyco_hydro_5"/>
</dbReference>
<keyword evidence="11" id="KW-1185">Reference proteome</keyword>
<accession>A0A1M2VN43</accession>
<dbReference type="EC" id="3.2.1.58" evidence="6"/>
<feature type="signal peptide" evidence="8">
    <location>
        <begin position="1"/>
        <end position="24"/>
    </location>
</feature>
<dbReference type="GO" id="GO:0009986">
    <property type="term" value="C:cell surface"/>
    <property type="evidence" value="ECO:0007669"/>
    <property type="project" value="TreeGrafter"/>
</dbReference>
<keyword evidence="4" id="KW-0961">Cell wall biogenesis/degradation</keyword>
<dbReference type="Pfam" id="PF00150">
    <property type="entry name" value="Cellulase"/>
    <property type="match status" value="1"/>
</dbReference>
<dbReference type="OMA" id="LNEPALY"/>
<dbReference type="PANTHER" id="PTHR31297:SF42">
    <property type="entry name" value="GLYCOSIDE HYDROLASE FAMILY 5 DOMAIN-CONTAINING PROTEIN"/>
    <property type="match status" value="1"/>
</dbReference>
<evidence type="ECO:0000256" key="3">
    <source>
        <dbReference type="ARBA" id="ARBA00023295"/>
    </source>
</evidence>
<dbReference type="InterPro" id="IPR050386">
    <property type="entry name" value="Glycosyl_hydrolase_5"/>
</dbReference>
<evidence type="ECO:0000256" key="6">
    <source>
        <dbReference type="ARBA" id="ARBA00038929"/>
    </source>
</evidence>
<proteinExistence type="inferred from homology"/>
<keyword evidence="2 7" id="KW-0378">Hydrolase</keyword>
<organism evidence="10 11">
    <name type="scientific">Trametes pubescens</name>
    <name type="common">White-rot fungus</name>
    <dbReference type="NCBI Taxonomy" id="154538"/>
    <lineage>
        <taxon>Eukaryota</taxon>
        <taxon>Fungi</taxon>
        <taxon>Dikarya</taxon>
        <taxon>Basidiomycota</taxon>
        <taxon>Agaricomycotina</taxon>
        <taxon>Agaricomycetes</taxon>
        <taxon>Polyporales</taxon>
        <taxon>Polyporaceae</taxon>
        <taxon>Trametes</taxon>
    </lineage>
</organism>
<dbReference type="STRING" id="154538.A0A1M2VN43"/>
<evidence type="ECO:0000256" key="2">
    <source>
        <dbReference type="ARBA" id="ARBA00022801"/>
    </source>
</evidence>
<feature type="chain" id="PRO_5013222555" description="glucan 1,3-beta-glucosidase" evidence="8">
    <location>
        <begin position="25"/>
        <end position="424"/>
    </location>
</feature>
<evidence type="ECO:0000256" key="5">
    <source>
        <dbReference type="ARBA" id="ARBA00036824"/>
    </source>
</evidence>
<gene>
    <name evidence="10" type="ORF">TRAPUB_127</name>
</gene>
<comment type="similarity">
    <text evidence="1 7">Belongs to the glycosyl hydrolase 5 (cellulase A) family.</text>
</comment>
<dbReference type="GO" id="GO:0005576">
    <property type="term" value="C:extracellular region"/>
    <property type="evidence" value="ECO:0007669"/>
    <property type="project" value="TreeGrafter"/>
</dbReference>
<feature type="domain" description="Glycoside hydrolase family 5" evidence="9">
    <location>
        <begin position="79"/>
        <end position="319"/>
    </location>
</feature>
<protein>
    <recommendedName>
        <fullName evidence="6">glucan 1,3-beta-glucosidase</fullName>
        <ecNumber evidence="6">3.2.1.58</ecNumber>
    </recommendedName>
</protein>
<dbReference type="Gene3D" id="3.20.20.80">
    <property type="entry name" value="Glycosidases"/>
    <property type="match status" value="1"/>
</dbReference>
<dbReference type="EMBL" id="MNAD01000991">
    <property type="protein sequence ID" value="OJT08993.1"/>
    <property type="molecule type" value="Genomic_DNA"/>
</dbReference>
<dbReference type="Proteomes" id="UP000184267">
    <property type="component" value="Unassembled WGS sequence"/>
</dbReference>
<evidence type="ECO:0000256" key="4">
    <source>
        <dbReference type="ARBA" id="ARBA00023316"/>
    </source>
</evidence>
<dbReference type="GO" id="GO:0004338">
    <property type="term" value="F:glucan exo-1,3-beta-glucosidase activity"/>
    <property type="evidence" value="ECO:0007669"/>
    <property type="project" value="UniProtKB-EC"/>
</dbReference>
<evidence type="ECO:0000256" key="7">
    <source>
        <dbReference type="RuleBase" id="RU361153"/>
    </source>
</evidence>
<evidence type="ECO:0000256" key="1">
    <source>
        <dbReference type="ARBA" id="ARBA00005641"/>
    </source>
</evidence>
<evidence type="ECO:0000256" key="8">
    <source>
        <dbReference type="SAM" id="SignalP"/>
    </source>
</evidence>
<evidence type="ECO:0000313" key="11">
    <source>
        <dbReference type="Proteomes" id="UP000184267"/>
    </source>
</evidence>
<dbReference type="PANTHER" id="PTHR31297">
    <property type="entry name" value="GLUCAN ENDO-1,6-BETA-GLUCOSIDASE B"/>
    <property type="match status" value="1"/>
</dbReference>
<name>A0A1M2VN43_TRAPU</name>
<dbReference type="SUPFAM" id="SSF51445">
    <property type="entry name" value="(Trans)glycosidases"/>
    <property type="match status" value="1"/>
</dbReference>
<dbReference type="FunFam" id="3.20.20.80:FF:000033">
    <property type="entry name" value="Glucan 1,3-beta-glucosidase A"/>
    <property type="match status" value="1"/>
</dbReference>
<comment type="catalytic activity">
    <reaction evidence="5">
        <text>Successive hydrolysis of beta-D-glucose units from the non-reducing ends of (1-&gt;3)-beta-D-glucans, releasing alpha-glucose.</text>
        <dbReference type="EC" id="3.2.1.58"/>
    </reaction>
</comment>
<sequence>MVSFSALLSSVSVLAAFFVPAVLGDNPINSAFAYGSTKVRGVNLGGWLVLEPWITPSLFDHTGNSAIVDEWTFGQLQNRNTALAALQSHWNTWITEQDFISIANAGLNHVRIPIGYWAFEVGPGEPFISGQLPYLQKAVGWARTHGLKVIVDLHGAPGSQNGFDNSGHRISFPQWHSNSTNVARTDAIIKQIASLFVNDQDVVTVIAPLNEPAGFDGSDVLSVVQQYWYDSYGNIRFPYGTSQQSNTVVLLHDAFQPLSYWQGFQTPPGWQGVAMDTHIYQMFSQDEVSRSNQQHIQAACNMASTLSSFDLWLIVGEWTPAATDCATYLNGLGVGARFDGSYPGSTRVGSCSGITGSSSTFSSSYKTFLRQYWEAQTITYEKAAGWIQWTWKAENADDWSYQAGLEAGWIPQNPTQRQFPNICG</sequence>
<comment type="caution">
    <text evidence="10">The sequence shown here is derived from an EMBL/GenBank/DDBJ whole genome shotgun (WGS) entry which is preliminary data.</text>
</comment>
<dbReference type="InterPro" id="IPR017853">
    <property type="entry name" value="GH"/>
</dbReference>
<evidence type="ECO:0000259" key="9">
    <source>
        <dbReference type="Pfam" id="PF00150"/>
    </source>
</evidence>
<keyword evidence="3 7" id="KW-0326">Glycosidase</keyword>